<feature type="compositionally biased region" description="Polar residues" evidence="1">
    <location>
        <begin position="91"/>
        <end position="100"/>
    </location>
</feature>
<feature type="compositionally biased region" description="Polar residues" evidence="1">
    <location>
        <begin position="39"/>
        <end position="56"/>
    </location>
</feature>
<evidence type="ECO:0000256" key="1">
    <source>
        <dbReference type="SAM" id="MobiDB-lite"/>
    </source>
</evidence>
<organism evidence="2">
    <name type="scientific">Anthurium amnicola</name>
    <dbReference type="NCBI Taxonomy" id="1678845"/>
    <lineage>
        <taxon>Eukaryota</taxon>
        <taxon>Viridiplantae</taxon>
        <taxon>Streptophyta</taxon>
        <taxon>Embryophyta</taxon>
        <taxon>Tracheophyta</taxon>
        <taxon>Spermatophyta</taxon>
        <taxon>Magnoliopsida</taxon>
        <taxon>Liliopsida</taxon>
        <taxon>Araceae</taxon>
        <taxon>Pothoideae</taxon>
        <taxon>Potheae</taxon>
        <taxon>Anthurium</taxon>
    </lineage>
</organism>
<name>A0A1D1YXL3_9ARAE</name>
<protein>
    <submittedName>
        <fullName evidence="2">Protein phosphatase 1 regulatory subunit 42</fullName>
    </submittedName>
</protein>
<accession>A0A1D1YXL3</accession>
<feature type="region of interest" description="Disordered" evidence="1">
    <location>
        <begin position="234"/>
        <end position="282"/>
    </location>
</feature>
<evidence type="ECO:0000313" key="2">
    <source>
        <dbReference type="EMBL" id="JAT59387.1"/>
    </source>
</evidence>
<feature type="non-terminal residue" evidence="2">
    <location>
        <position position="325"/>
    </location>
</feature>
<feature type="compositionally biased region" description="Acidic residues" evidence="1">
    <location>
        <begin position="10"/>
        <end position="25"/>
    </location>
</feature>
<feature type="compositionally biased region" description="Basic and acidic residues" evidence="1">
    <location>
        <begin position="313"/>
        <end position="325"/>
    </location>
</feature>
<proteinExistence type="predicted"/>
<feature type="region of interest" description="Disordered" evidence="1">
    <location>
        <begin position="73"/>
        <end position="100"/>
    </location>
</feature>
<feature type="compositionally biased region" description="Basic and acidic residues" evidence="1">
    <location>
        <begin position="249"/>
        <end position="262"/>
    </location>
</feature>
<feature type="region of interest" description="Disordered" evidence="1">
    <location>
        <begin position="1"/>
        <end position="61"/>
    </location>
</feature>
<sequence length="325" mass="35713">MEVIDISSTDSEDDTWEDETEDFREDVDKLSPSIEDQSKGSTPTVKSFLNPDSGSNFDIHDIGHATWEDDANPLTEYTRKPSPHKGCSPSKEVSSTNGRINNNSILSSFGLQMHSGGNSEEKFDAAAKDMGNGKIEPLTGPRYGRPIPPFKPTMHSDNGSEQNAVHNGVYMWKGDVKPSKEHIQRTLPPSILPMVHVKDGFRPTINQSNNNTWQVKGKSSEDYIIMASQRTLFPGGDSDAQYGKNSTDISERDAKPSTDNKQKRILPPSVQPTVSKTLPKASIKRGDDDVQILGFHGSVGSFGGAKVTNPKLNSKDNTDRKNDRI</sequence>
<feature type="region of interest" description="Disordered" evidence="1">
    <location>
        <begin position="294"/>
        <end position="325"/>
    </location>
</feature>
<dbReference type="EMBL" id="GDJX01008549">
    <property type="protein sequence ID" value="JAT59387.1"/>
    <property type="molecule type" value="Transcribed_RNA"/>
</dbReference>
<reference evidence="2" key="1">
    <citation type="submission" date="2015-07" db="EMBL/GenBank/DDBJ databases">
        <title>Transcriptome Assembly of Anthurium amnicola.</title>
        <authorList>
            <person name="Suzuki J."/>
        </authorList>
    </citation>
    <scope>NUCLEOTIDE SEQUENCE</scope>
</reference>
<dbReference type="AlphaFoldDB" id="A0A1D1YXL3"/>
<gene>
    <name evidence="2" type="primary">ppp1r42_0</name>
    <name evidence="2" type="ORF">g.36409</name>
</gene>